<evidence type="ECO:0000313" key="3">
    <source>
        <dbReference type="EMBL" id="CAC5361870.1"/>
    </source>
</evidence>
<dbReference type="Gene3D" id="3.10.20.370">
    <property type="match status" value="1"/>
</dbReference>
<accession>A0A6J8A665</accession>
<evidence type="ECO:0000313" key="4">
    <source>
        <dbReference type="Proteomes" id="UP000507470"/>
    </source>
</evidence>
<proteinExistence type="predicted"/>
<feature type="domain" description="Reverse transcriptase/retrotransposon-derived protein RNase H-like" evidence="2">
    <location>
        <begin position="170"/>
        <end position="268"/>
    </location>
</feature>
<sequence length="277" mass="31740">MSDSNVIVSVLNPTSERKILKKNIQVASVFQIDEVMSCDLPDNSETYVHNENTISDHLQPLVENVSPKLTQTEREQLADTISLSNLKLKAKKCFFFQDEIKYLGHVVSERGIKCDPEKTDSVRKWPKPESVSDVRIFLGIASYYRKFIPSFSELSFPLNQLTRKNWKFKWTDDCENSFHKLKQALTSAPIFAYPTRNDSFILDTDATLYGIGAVLSQVQNGGGLVISYGSKTLSRAQTKYCTTYRELLAVVTFVKQFRHFLYGRKFLIRTDHSSLIW</sequence>
<dbReference type="FunFam" id="3.30.70.270:FF:000020">
    <property type="entry name" value="Transposon Tf2-6 polyprotein-like Protein"/>
    <property type="match status" value="1"/>
</dbReference>
<keyword evidence="1" id="KW-0511">Multifunctional enzyme</keyword>
<dbReference type="SUPFAM" id="SSF56672">
    <property type="entry name" value="DNA/RNA polymerases"/>
    <property type="match status" value="1"/>
</dbReference>
<organism evidence="3 4">
    <name type="scientific">Mytilus coruscus</name>
    <name type="common">Sea mussel</name>
    <dbReference type="NCBI Taxonomy" id="42192"/>
    <lineage>
        <taxon>Eukaryota</taxon>
        <taxon>Metazoa</taxon>
        <taxon>Spiralia</taxon>
        <taxon>Lophotrochozoa</taxon>
        <taxon>Mollusca</taxon>
        <taxon>Bivalvia</taxon>
        <taxon>Autobranchia</taxon>
        <taxon>Pteriomorphia</taxon>
        <taxon>Mytilida</taxon>
        <taxon>Mytiloidea</taxon>
        <taxon>Mytilidae</taxon>
        <taxon>Mytilinae</taxon>
        <taxon>Mytilus</taxon>
    </lineage>
</organism>
<dbReference type="InterPro" id="IPR043502">
    <property type="entry name" value="DNA/RNA_pol_sf"/>
</dbReference>
<gene>
    <name evidence="3" type="ORF">MCOR_3827</name>
</gene>
<evidence type="ECO:0000259" key="2">
    <source>
        <dbReference type="Pfam" id="PF17919"/>
    </source>
</evidence>
<dbReference type="GO" id="GO:0003824">
    <property type="term" value="F:catalytic activity"/>
    <property type="evidence" value="ECO:0007669"/>
    <property type="project" value="UniProtKB-KW"/>
</dbReference>
<dbReference type="PANTHER" id="PTHR37984:SF5">
    <property type="entry name" value="PROTEIN NYNRIN-LIKE"/>
    <property type="match status" value="1"/>
</dbReference>
<dbReference type="FunFam" id="3.10.20.370:FF:000001">
    <property type="entry name" value="Retrovirus-related Pol polyprotein from transposon 17.6-like protein"/>
    <property type="match status" value="1"/>
</dbReference>
<dbReference type="InterPro" id="IPR043128">
    <property type="entry name" value="Rev_trsase/Diguanyl_cyclase"/>
</dbReference>
<dbReference type="EMBL" id="CACVKT020000705">
    <property type="protein sequence ID" value="CAC5361870.1"/>
    <property type="molecule type" value="Genomic_DNA"/>
</dbReference>
<keyword evidence="4" id="KW-1185">Reference proteome</keyword>
<dbReference type="Gene3D" id="3.30.70.270">
    <property type="match status" value="2"/>
</dbReference>
<dbReference type="AlphaFoldDB" id="A0A6J8A665"/>
<reference evidence="3 4" key="1">
    <citation type="submission" date="2020-06" db="EMBL/GenBank/DDBJ databases">
        <authorList>
            <person name="Li R."/>
            <person name="Bekaert M."/>
        </authorList>
    </citation>
    <scope>NUCLEOTIDE SEQUENCE [LARGE SCALE GENOMIC DNA]</scope>
    <source>
        <strain evidence="4">wild</strain>
    </source>
</reference>
<dbReference type="InterPro" id="IPR041577">
    <property type="entry name" value="RT_RNaseH_2"/>
</dbReference>
<dbReference type="InterPro" id="IPR050951">
    <property type="entry name" value="Retrovirus_Pol_polyprotein"/>
</dbReference>
<dbReference type="Proteomes" id="UP000507470">
    <property type="component" value="Unassembled WGS sequence"/>
</dbReference>
<dbReference type="CDD" id="cd09274">
    <property type="entry name" value="RNase_HI_RT_Ty3"/>
    <property type="match status" value="1"/>
</dbReference>
<dbReference type="Pfam" id="PF17919">
    <property type="entry name" value="RT_RNaseH_2"/>
    <property type="match status" value="1"/>
</dbReference>
<dbReference type="OrthoDB" id="6145342at2759"/>
<name>A0A6J8A665_MYTCO</name>
<protein>
    <submittedName>
        <fullName evidence="3">Retrovirus-related Pol polyprotein from transposon 297,Retrovirus-related Pol polyprotein from transposon 17.6</fullName>
    </submittedName>
</protein>
<evidence type="ECO:0000256" key="1">
    <source>
        <dbReference type="ARBA" id="ARBA00023268"/>
    </source>
</evidence>
<dbReference type="PANTHER" id="PTHR37984">
    <property type="entry name" value="PROTEIN CBG26694"/>
    <property type="match status" value="1"/>
</dbReference>